<dbReference type="AlphaFoldDB" id="A0A502EMF7"/>
<dbReference type="RefSeq" id="WP_140887735.1">
    <property type="nucleotide sequence ID" value="NZ_RCZP01000085.1"/>
</dbReference>
<keyword evidence="2" id="KW-1185">Reference proteome</keyword>
<dbReference type="Proteomes" id="UP000317078">
    <property type="component" value="Unassembled WGS sequence"/>
</dbReference>
<proteinExistence type="predicted"/>
<organism evidence="1 2">
    <name type="scientific">Muricoccus nepalensis</name>
    <dbReference type="NCBI Taxonomy" id="1854500"/>
    <lineage>
        <taxon>Bacteria</taxon>
        <taxon>Pseudomonadati</taxon>
        <taxon>Pseudomonadota</taxon>
        <taxon>Alphaproteobacteria</taxon>
        <taxon>Acetobacterales</taxon>
        <taxon>Roseomonadaceae</taxon>
        <taxon>Muricoccus</taxon>
    </lineage>
</organism>
<comment type="caution">
    <text evidence="1">The sequence shown here is derived from an EMBL/GenBank/DDBJ whole genome shotgun (WGS) entry which is preliminary data.</text>
</comment>
<dbReference type="EMBL" id="RCZP01000085">
    <property type="protein sequence ID" value="TPG37720.1"/>
    <property type="molecule type" value="Genomic_DNA"/>
</dbReference>
<dbReference type="OrthoDB" id="7360873at2"/>
<evidence type="ECO:0000313" key="2">
    <source>
        <dbReference type="Proteomes" id="UP000317078"/>
    </source>
</evidence>
<protein>
    <submittedName>
        <fullName evidence="1">Uncharacterized protein</fullName>
    </submittedName>
</protein>
<name>A0A502EMF7_9PROT</name>
<sequence length="128" mass="13319">MPTELRHLIFSVTEVVEAITSHNRARGVAMPSGTVVGAGLTETPADAPVSFSILVRPDRALPGAEKDKPQKVTLGGADLMAALIGHCRSCSIPVPMKGTKSLERFGSQLGLVITLGRPPGAAAERPRG</sequence>
<reference evidence="1 2" key="1">
    <citation type="journal article" date="2019" name="Environ. Microbiol.">
        <title>Species interactions and distinct microbial communities in high Arctic permafrost affected cryosols are associated with the CH4 and CO2 gas fluxes.</title>
        <authorList>
            <person name="Altshuler I."/>
            <person name="Hamel J."/>
            <person name="Turney S."/>
            <person name="Magnuson E."/>
            <person name="Levesque R."/>
            <person name="Greer C."/>
            <person name="Whyte L.G."/>
        </authorList>
    </citation>
    <scope>NUCLEOTIDE SEQUENCE [LARGE SCALE GENOMIC DNA]</scope>
    <source>
        <strain evidence="1 2">S9.3B</strain>
    </source>
</reference>
<gene>
    <name evidence="1" type="ORF">EAH89_29875</name>
</gene>
<accession>A0A502EMF7</accession>
<evidence type="ECO:0000313" key="1">
    <source>
        <dbReference type="EMBL" id="TPG37720.1"/>
    </source>
</evidence>